<organism evidence="7 8">
    <name type="scientific">Oceaniferula marina</name>
    <dbReference type="NCBI Taxonomy" id="2748318"/>
    <lineage>
        <taxon>Bacteria</taxon>
        <taxon>Pseudomonadati</taxon>
        <taxon>Verrucomicrobiota</taxon>
        <taxon>Verrucomicrobiia</taxon>
        <taxon>Verrucomicrobiales</taxon>
        <taxon>Verrucomicrobiaceae</taxon>
        <taxon>Oceaniferula</taxon>
    </lineage>
</organism>
<dbReference type="NCBIfam" id="TIGR02734">
    <property type="entry name" value="crtI_fam"/>
    <property type="match status" value="1"/>
</dbReference>
<evidence type="ECO:0000256" key="3">
    <source>
        <dbReference type="ARBA" id="ARBA00022746"/>
    </source>
</evidence>
<dbReference type="PRINTS" id="PR00419">
    <property type="entry name" value="ADXRDTASE"/>
</dbReference>
<keyword evidence="3 5" id="KW-0125">Carotenoid biosynthesis</keyword>
<evidence type="ECO:0000256" key="1">
    <source>
        <dbReference type="ARBA" id="ARBA00004829"/>
    </source>
</evidence>
<dbReference type="AlphaFoldDB" id="A0A851GK69"/>
<dbReference type="GO" id="GO:0016117">
    <property type="term" value="P:carotenoid biosynthetic process"/>
    <property type="evidence" value="ECO:0007669"/>
    <property type="project" value="UniProtKB-KW"/>
</dbReference>
<gene>
    <name evidence="7" type="primary">crtI</name>
    <name evidence="7" type="ORF">HW115_18165</name>
</gene>
<dbReference type="InterPro" id="IPR036188">
    <property type="entry name" value="FAD/NAD-bd_sf"/>
</dbReference>
<comment type="pathway">
    <text evidence="1 5">Carotenoid biosynthesis.</text>
</comment>
<sequence length="507" mass="57390">MKKKILIIGAGPGGLSSGMLLAHRGYDVTILEKSHVVGGRNAPIQAGNYTFDTGPTFLHQKFTLDEIFAETGRKPEDYMDFVKLDPMTTLSWGDTSMETSFDQDTMTRNIERAFPGESANYRRFMDDHADKLRAIFPCLLSPYHKLSSFFRPHLLKALPYVATTKSVMDVLSEYFTDERLKLAFTFQAKYLGMSPWNCPALFSILSYIEYAHGIYHVQGGLSNISMGMAKAFEEEGGTLRLNCEVKEIHYTGKQASSVSLTNGETLACDKLIVNADYAHARNTIFGKHNESKESLLKKKYSCSTYMLYLGLDTIYRDEPHHHVLFADDYHQNLRDIQNEKVVSDDMSVYIRNSSVTDPTVAPDGHSQLYILVPTINTRNGYPWEENQQAYRDKVLDRIIARTGMKDLRKHIVEERCITPRGWQEADIFIGATFNLAHTMDQMLYLRPQNQLKGFENIYLVGGGTHPGSGLPTIYESARISANLICDSYGKQRRRIDFASDILNKAAL</sequence>
<dbReference type="RefSeq" id="WP_178934762.1">
    <property type="nucleotide sequence ID" value="NZ_JACBAZ010000014.1"/>
</dbReference>
<dbReference type="InterPro" id="IPR008150">
    <property type="entry name" value="Phytoene_DH_bac_CS"/>
</dbReference>
<dbReference type="InterPro" id="IPR014105">
    <property type="entry name" value="Carotenoid/retinoid_OxRdtase"/>
</dbReference>
<dbReference type="Proteomes" id="UP000557872">
    <property type="component" value="Unassembled WGS sequence"/>
</dbReference>
<evidence type="ECO:0000313" key="7">
    <source>
        <dbReference type="EMBL" id="NWK57549.1"/>
    </source>
</evidence>
<proteinExistence type="inferred from homology"/>
<comment type="similarity">
    <text evidence="2 5">Belongs to the carotenoid/retinoid oxidoreductase family.</text>
</comment>
<comment type="caution">
    <text evidence="7">The sequence shown here is derived from an EMBL/GenBank/DDBJ whole genome shotgun (WGS) entry which is preliminary data.</text>
</comment>
<feature type="domain" description="Amine oxidase" evidence="6">
    <location>
        <begin position="13"/>
        <end position="484"/>
    </location>
</feature>
<protein>
    <submittedName>
        <fullName evidence="7">Phytoene desaturase</fullName>
    </submittedName>
</protein>
<evidence type="ECO:0000256" key="5">
    <source>
        <dbReference type="RuleBase" id="RU362075"/>
    </source>
</evidence>
<dbReference type="Gene3D" id="3.50.50.60">
    <property type="entry name" value="FAD/NAD(P)-binding domain"/>
    <property type="match status" value="2"/>
</dbReference>
<dbReference type="InterPro" id="IPR002937">
    <property type="entry name" value="Amino_oxidase"/>
</dbReference>
<evidence type="ECO:0000313" key="8">
    <source>
        <dbReference type="Proteomes" id="UP000557872"/>
    </source>
</evidence>
<evidence type="ECO:0000256" key="2">
    <source>
        <dbReference type="ARBA" id="ARBA00006046"/>
    </source>
</evidence>
<dbReference type="PROSITE" id="PS00982">
    <property type="entry name" value="PHYTOENE_DH"/>
    <property type="match status" value="1"/>
</dbReference>
<dbReference type="SUPFAM" id="SSF51905">
    <property type="entry name" value="FAD/NAD(P)-binding domain"/>
    <property type="match status" value="1"/>
</dbReference>
<keyword evidence="4 5" id="KW-0560">Oxidoreductase</keyword>
<reference evidence="7 8" key="1">
    <citation type="submission" date="2020-07" db="EMBL/GenBank/DDBJ databases">
        <title>Roseicoccus Jingziensis gen. nov., sp. nov., isolated from coastal seawater.</title>
        <authorList>
            <person name="Feng X."/>
        </authorList>
    </citation>
    <scope>NUCLEOTIDE SEQUENCE [LARGE SCALE GENOMIC DNA]</scope>
    <source>
        <strain evidence="7 8">N1E253</strain>
    </source>
</reference>
<accession>A0A851GK69</accession>
<dbReference type="EMBL" id="JACBAZ010000014">
    <property type="protein sequence ID" value="NWK57549.1"/>
    <property type="molecule type" value="Genomic_DNA"/>
</dbReference>
<evidence type="ECO:0000256" key="4">
    <source>
        <dbReference type="ARBA" id="ARBA00023002"/>
    </source>
</evidence>
<dbReference type="PANTHER" id="PTHR43734:SF1">
    <property type="entry name" value="PHYTOENE DESATURASE"/>
    <property type="match status" value="1"/>
</dbReference>
<dbReference type="Pfam" id="PF01593">
    <property type="entry name" value="Amino_oxidase"/>
    <property type="match status" value="1"/>
</dbReference>
<evidence type="ECO:0000259" key="6">
    <source>
        <dbReference type="Pfam" id="PF01593"/>
    </source>
</evidence>
<dbReference type="PANTHER" id="PTHR43734">
    <property type="entry name" value="PHYTOENE DESATURASE"/>
    <property type="match status" value="1"/>
</dbReference>
<dbReference type="GO" id="GO:0016627">
    <property type="term" value="F:oxidoreductase activity, acting on the CH-CH group of donors"/>
    <property type="evidence" value="ECO:0007669"/>
    <property type="project" value="UniProtKB-ARBA"/>
</dbReference>
<keyword evidence="8" id="KW-1185">Reference proteome</keyword>
<name>A0A851GK69_9BACT</name>